<keyword evidence="2" id="KW-0378">Hydrolase</keyword>
<dbReference type="SUPFAM" id="SSF53474">
    <property type="entry name" value="alpha/beta-Hydrolases"/>
    <property type="match status" value="1"/>
</dbReference>
<dbReference type="Proteomes" id="UP000292884">
    <property type="component" value="Unassembled WGS sequence"/>
</dbReference>
<sequence>MLLFCVKQQHMKKIIIGLIFLMTGSFLNAQEKAFKAIDSAYYYYVKKDLKKAAYFYDLYYLVQKNTQSNYDTYRAAVASSYIGNMENAKYYIKRSGEIFYDYSGFYEFPSYDTFVNDTIHRYLRNLPEWKNFITVLKYKADSAQISIDKITMALKDTSNRANQSVLSNTDYWNTVAKKESTASLIQKIKNFKAFKPVKKTDFWTMYYIKVNDTLTVPFLVYIPKNYQPVKKTPLYVYLHGAIVGRTNFSNPAWIEKGREVKIMDKAKSQNAFIIYPFGKKSFGWIYQQQAFETILREIEMIKSIYNIDDNKVYIGGHSNGGSGAFWYAVNKPTTFASFLGLNYLPKVYASNTSLRNLKNSPTFYGISGSEDATFPLPVVDGIYKLGIENGANWKNFVKQGGHGLPIDSKDSISFIFDTLITKTRNPFPKNIQWETDNIRNGRNAWLEIIELDTLAEKASWHTLLNPTVTQNGKAGILDFSKNKSGAIIASVQGNTIDIQTSRVKRIKIYISTDMFDLSHQIKLIINGKDFINMKLDADKNVILEEFLKTKDRDFIVANKIELAVK</sequence>
<dbReference type="InterPro" id="IPR029058">
    <property type="entry name" value="AB_hydrolase_fold"/>
</dbReference>
<dbReference type="AlphaFoldDB" id="A0A4R0MN22"/>
<name>A0A4R0MN22_9SPHI</name>
<organism evidence="4 5">
    <name type="scientific">Pedobacter frigiditerrae</name>
    <dbReference type="NCBI Taxonomy" id="2530452"/>
    <lineage>
        <taxon>Bacteria</taxon>
        <taxon>Pseudomonadati</taxon>
        <taxon>Bacteroidota</taxon>
        <taxon>Sphingobacteriia</taxon>
        <taxon>Sphingobacteriales</taxon>
        <taxon>Sphingobacteriaceae</taxon>
        <taxon>Pedobacter</taxon>
    </lineage>
</organism>
<evidence type="ECO:0000256" key="2">
    <source>
        <dbReference type="ARBA" id="ARBA00022801"/>
    </source>
</evidence>
<comment type="caution">
    <text evidence="4">The sequence shown here is derived from an EMBL/GenBank/DDBJ whole genome shotgun (WGS) entry which is preliminary data.</text>
</comment>
<proteinExistence type="predicted"/>
<dbReference type="PANTHER" id="PTHR43037">
    <property type="entry name" value="UNNAMED PRODUCT-RELATED"/>
    <property type="match status" value="1"/>
</dbReference>
<evidence type="ECO:0000256" key="1">
    <source>
        <dbReference type="ARBA" id="ARBA00022729"/>
    </source>
</evidence>
<dbReference type="InterPro" id="IPR050955">
    <property type="entry name" value="Plant_Biomass_Hydrol_Est"/>
</dbReference>
<gene>
    <name evidence="4" type="ORF">EZ428_20785</name>
</gene>
<reference evidence="4 5" key="1">
    <citation type="submission" date="2019-02" db="EMBL/GenBank/DDBJ databases">
        <title>Pedobacter sp. RP-1-13 sp. nov., isolated from Arctic soil.</title>
        <authorList>
            <person name="Dahal R.H."/>
        </authorList>
    </citation>
    <scope>NUCLEOTIDE SEQUENCE [LARGE SCALE GENOMIC DNA]</scope>
    <source>
        <strain evidence="4 5">RP-1-13</strain>
    </source>
</reference>
<dbReference type="GO" id="GO:0016787">
    <property type="term" value="F:hydrolase activity"/>
    <property type="evidence" value="ECO:0007669"/>
    <property type="project" value="UniProtKB-KW"/>
</dbReference>
<protein>
    <recommendedName>
        <fullName evidence="6">Esterase</fullName>
    </recommendedName>
</protein>
<accession>A0A4R0MN22</accession>
<evidence type="ECO:0008006" key="6">
    <source>
        <dbReference type="Google" id="ProtNLM"/>
    </source>
</evidence>
<keyword evidence="1 3" id="KW-0732">Signal</keyword>
<keyword evidence="5" id="KW-1185">Reference proteome</keyword>
<dbReference type="OrthoDB" id="699118at2"/>
<dbReference type="InterPro" id="IPR000801">
    <property type="entry name" value="Esterase-like"/>
</dbReference>
<evidence type="ECO:0000256" key="3">
    <source>
        <dbReference type="SAM" id="SignalP"/>
    </source>
</evidence>
<dbReference type="PANTHER" id="PTHR43037:SF5">
    <property type="entry name" value="FERULOYL ESTERASE"/>
    <property type="match status" value="1"/>
</dbReference>
<feature type="signal peptide" evidence="3">
    <location>
        <begin position="1"/>
        <end position="29"/>
    </location>
</feature>
<feature type="chain" id="PRO_5020609086" description="Esterase" evidence="3">
    <location>
        <begin position="30"/>
        <end position="565"/>
    </location>
</feature>
<dbReference type="EMBL" id="SJSK01000006">
    <property type="protein sequence ID" value="TCC88161.1"/>
    <property type="molecule type" value="Genomic_DNA"/>
</dbReference>
<dbReference type="Pfam" id="PF00756">
    <property type="entry name" value="Esterase"/>
    <property type="match status" value="1"/>
</dbReference>
<dbReference type="Gene3D" id="3.40.50.1820">
    <property type="entry name" value="alpha/beta hydrolase"/>
    <property type="match status" value="1"/>
</dbReference>
<evidence type="ECO:0000313" key="5">
    <source>
        <dbReference type="Proteomes" id="UP000292884"/>
    </source>
</evidence>
<evidence type="ECO:0000313" key="4">
    <source>
        <dbReference type="EMBL" id="TCC88161.1"/>
    </source>
</evidence>